<dbReference type="FunFam" id="3.20.20.20:FF:000008">
    <property type="entry name" value="Dihydropteroate synthase"/>
    <property type="match status" value="1"/>
</dbReference>
<comment type="caution">
    <text evidence="6">The sequence shown here is derived from an EMBL/GenBank/DDBJ whole genome shotgun (WGS) entry which is preliminary data.</text>
</comment>
<evidence type="ECO:0000313" key="6">
    <source>
        <dbReference type="EMBL" id="TDQ58457.1"/>
    </source>
</evidence>
<dbReference type="PROSITE" id="PS00792">
    <property type="entry name" value="DHPS_1"/>
    <property type="match status" value="1"/>
</dbReference>
<sequence length="296" mass="31271">MASAAAEDALTHIVLRGRHLRRDRALIMAIVNRTPDSFYDQGSTWAPEDARKAIDDAVAAGADVVDLGGVPASPGPEVSVAEELDRLLPTLTWTREQHPDLAISVDTYRAEVAQACLAAGADLVNDSWAGWDPDILPVTARYGAGYVCAHTGGLTPRTDPVRPVYDDVVGDVVAVTTALAERAVAAGVPREGLLLDPTIDFGKNTRQSLEVLRGLPRLVATGTPVLLAMSNKGVVGETLDVPLHGRLTGTLAATALAAAAGVTMVRAHQVEETRQTLEMVASVLGDRPPSRAERWT</sequence>
<keyword evidence="7" id="KW-1185">Reference proteome</keyword>
<dbReference type="Gene3D" id="3.20.20.20">
    <property type="entry name" value="Dihydropteroate synthase-like"/>
    <property type="match status" value="1"/>
</dbReference>
<dbReference type="SUPFAM" id="SSF51717">
    <property type="entry name" value="Dihydropteroate synthetase-like"/>
    <property type="match status" value="1"/>
</dbReference>
<dbReference type="AlphaFoldDB" id="A0A4R6V9C6"/>
<dbReference type="PANTHER" id="PTHR20941:SF8">
    <property type="entry name" value="INACTIVE DIHYDROPTEROATE SYNTHASE 2"/>
    <property type="match status" value="1"/>
</dbReference>
<evidence type="ECO:0000256" key="1">
    <source>
        <dbReference type="ARBA" id="ARBA00009503"/>
    </source>
</evidence>
<keyword evidence="4" id="KW-0808">Transferase</keyword>
<comment type="subunit">
    <text evidence="2">Homodimer.</text>
</comment>
<keyword evidence="4" id="KW-0460">Magnesium</keyword>
<reference evidence="6 7" key="1">
    <citation type="submission" date="2019-03" db="EMBL/GenBank/DDBJ databases">
        <title>Genomic Encyclopedia of Type Strains, Phase IV (KMG-IV): sequencing the most valuable type-strain genomes for metagenomic binning, comparative biology and taxonomic classification.</title>
        <authorList>
            <person name="Goeker M."/>
        </authorList>
    </citation>
    <scope>NUCLEOTIDE SEQUENCE [LARGE SCALE GENOMIC DNA]</scope>
    <source>
        <strain evidence="6 7">DSM 45775</strain>
    </source>
</reference>
<dbReference type="InterPro" id="IPR000489">
    <property type="entry name" value="Pterin-binding_dom"/>
</dbReference>
<dbReference type="PANTHER" id="PTHR20941">
    <property type="entry name" value="FOLATE SYNTHESIS PROTEINS"/>
    <property type="match status" value="1"/>
</dbReference>
<keyword evidence="4" id="KW-0289">Folate biosynthesis</keyword>
<gene>
    <name evidence="6" type="ORF">EV188_104197</name>
</gene>
<dbReference type="PROSITE" id="PS00793">
    <property type="entry name" value="DHPS_2"/>
    <property type="match status" value="1"/>
</dbReference>
<comment type="pathway">
    <text evidence="4">Cofactor biosynthesis; tetrahydrofolate biosynthesis; 7,8-dihydrofolate from 2-amino-4-hydroxy-6-hydroxymethyl-7,8-dihydropteridine diphosphate and 4-aminobenzoate: step 1/2.</text>
</comment>
<dbReference type="EMBL" id="SNYO01000004">
    <property type="protein sequence ID" value="TDQ58457.1"/>
    <property type="molecule type" value="Genomic_DNA"/>
</dbReference>
<comment type="cofactor">
    <cofactor evidence="4">
        <name>Mg(2+)</name>
        <dbReference type="ChEBI" id="CHEBI:18420"/>
    </cofactor>
</comment>
<dbReference type="GO" id="GO:0005829">
    <property type="term" value="C:cytosol"/>
    <property type="evidence" value="ECO:0007669"/>
    <property type="project" value="TreeGrafter"/>
</dbReference>
<dbReference type="GO" id="GO:0046654">
    <property type="term" value="P:tetrahydrofolate biosynthetic process"/>
    <property type="evidence" value="ECO:0007669"/>
    <property type="project" value="UniProtKB-UniPathway"/>
</dbReference>
<dbReference type="NCBIfam" id="TIGR01496">
    <property type="entry name" value="DHPS"/>
    <property type="match status" value="1"/>
</dbReference>
<name>A0A4R6V9C6_9PSEU</name>
<evidence type="ECO:0000256" key="4">
    <source>
        <dbReference type="RuleBase" id="RU361205"/>
    </source>
</evidence>
<comment type="function">
    <text evidence="4">Catalyzes the condensation of para-aminobenzoate (pABA) with 6-hydroxymethyl-7,8-dihydropterin diphosphate (DHPt-PP) to form 7,8-dihydropteroate (H2Pte), the immediate precursor of folate derivatives.</text>
</comment>
<dbReference type="RefSeq" id="WP_133827304.1">
    <property type="nucleotide sequence ID" value="NZ_BAABHR010000014.1"/>
</dbReference>
<evidence type="ECO:0000256" key="3">
    <source>
        <dbReference type="ARBA" id="ARBA00058850"/>
    </source>
</evidence>
<dbReference type="OrthoDB" id="9811744at2"/>
<protein>
    <recommendedName>
        <fullName evidence="4">Dihydropteroate synthase</fullName>
        <shortName evidence="4">DHPS</shortName>
        <ecNumber evidence="4">2.5.1.15</ecNumber>
    </recommendedName>
    <alternativeName>
        <fullName evidence="4">Dihydropteroate pyrophosphorylase</fullName>
    </alternativeName>
</protein>
<dbReference type="UniPathway" id="UPA00077">
    <property type="reaction ID" value="UER00156"/>
</dbReference>
<dbReference type="InterPro" id="IPR045031">
    <property type="entry name" value="DHP_synth-like"/>
</dbReference>
<accession>A0A4R6V9C6</accession>
<comment type="function">
    <text evidence="3">Has very low affinity for the DHPS substrate 6-hydroxymethyl-7,8-dihydropterin-pyrophosphate, but can bind the inhibitor dapsone. Seems to lack dihydropteroate synthase activity, and does probably not function in folate metabolism.</text>
</comment>
<comment type="similarity">
    <text evidence="1 4">Belongs to the DHPS family.</text>
</comment>
<keyword evidence="4" id="KW-0479">Metal-binding</keyword>
<feature type="domain" description="Pterin-binding" evidence="5">
    <location>
        <begin position="25"/>
        <end position="278"/>
    </location>
</feature>
<dbReference type="Proteomes" id="UP000295705">
    <property type="component" value="Unassembled WGS sequence"/>
</dbReference>
<dbReference type="GO" id="GO:0046656">
    <property type="term" value="P:folic acid biosynthetic process"/>
    <property type="evidence" value="ECO:0007669"/>
    <property type="project" value="UniProtKB-KW"/>
</dbReference>
<dbReference type="GO" id="GO:0004156">
    <property type="term" value="F:dihydropteroate synthase activity"/>
    <property type="evidence" value="ECO:0007669"/>
    <property type="project" value="UniProtKB-EC"/>
</dbReference>
<evidence type="ECO:0000313" key="7">
    <source>
        <dbReference type="Proteomes" id="UP000295705"/>
    </source>
</evidence>
<dbReference type="GO" id="GO:0046872">
    <property type="term" value="F:metal ion binding"/>
    <property type="evidence" value="ECO:0007669"/>
    <property type="project" value="UniProtKB-KW"/>
</dbReference>
<dbReference type="Pfam" id="PF00809">
    <property type="entry name" value="Pterin_bind"/>
    <property type="match status" value="1"/>
</dbReference>
<dbReference type="InterPro" id="IPR011005">
    <property type="entry name" value="Dihydropteroate_synth-like_sf"/>
</dbReference>
<dbReference type="EC" id="2.5.1.15" evidence="4"/>
<evidence type="ECO:0000259" key="5">
    <source>
        <dbReference type="PROSITE" id="PS50972"/>
    </source>
</evidence>
<proteinExistence type="inferred from homology"/>
<organism evidence="6 7">
    <name type="scientific">Actinomycetospora succinea</name>
    <dbReference type="NCBI Taxonomy" id="663603"/>
    <lineage>
        <taxon>Bacteria</taxon>
        <taxon>Bacillati</taxon>
        <taxon>Actinomycetota</taxon>
        <taxon>Actinomycetes</taxon>
        <taxon>Pseudonocardiales</taxon>
        <taxon>Pseudonocardiaceae</taxon>
        <taxon>Actinomycetospora</taxon>
    </lineage>
</organism>
<evidence type="ECO:0000256" key="2">
    <source>
        <dbReference type="ARBA" id="ARBA00011738"/>
    </source>
</evidence>
<dbReference type="InterPro" id="IPR006390">
    <property type="entry name" value="DHP_synth_dom"/>
</dbReference>
<dbReference type="PROSITE" id="PS50972">
    <property type="entry name" value="PTERIN_BINDING"/>
    <property type="match status" value="1"/>
</dbReference>